<dbReference type="EMBL" id="KY978631">
    <property type="protein sequence ID" value="ASS84928.1"/>
    <property type="molecule type" value="Genomic_DNA"/>
</dbReference>
<sequence>MRRAHGRRSTPEAPQRQRGLRKHYGFSRKIPHTAKPGFRSVSPAATKKAAFAAFRGVPLFIHPRCPYPDTVGDRMRMFRYIRFTIRIITHLTVCAADGAVQCYHNFIGRICSLYSLAYGVFIPLLLLLSQYIGY</sequence>
<dbReference type="AlphaFoldDB" id="A0A223DQG3"/>
<proteinExistence type="predicted"/>
<organism evidence="3">
    <name type="scientific">Klebsiella pneumoniae</name>
    <dbReference type="NCBI Taxonomy" id="573"/>
    <lineage>
        <taxon>Bacteria</taxon>
        <taxon>Pseudomonadati</taxon>
        <taxon>Pseudomonadota</taxon>
        <taxon>Gammaproteobacteria</taxon>
        <taxon>Enterobacterales</taxon>
        <taxon>Enterobacteriaceae</taxon>
        <taxon>Klebsiella/Raoultella group</taxon>
        <taxon>Klebsiella</taxon>
        <taxon>Klebsiella pneumoniae complex</taxon>
    </lineage>
</organism>
<evidence type="ECO:0000256" key="1">
    <source>
        <dbReference type="SAM" id="MobiDB-lite"/>
    </source>
</evidence>
<feature type="transmembrane region" description="Helical" evidence="2">
    <location>
        <begin position="106"/>
        <end position="128"/>
    </location>
</feature>
<reference evidence="3" key="1">
    <citation type="submission" date="2019-05" db="EMBL/GenBank/DDBJ databases">
        <title>Complete sequence of plasmid p447-IMP harbouring the metallo-beta-lactamase gene blaIMP-8.</title>
        <authorList>
            <person name="Zhan Z."/>
            <person name="Feng J."/>
            <person name="Jiang X."/>
            <person name="Liang Q."/>
            <person name="Liang L."/>
            <person name="Yuan M."/>
            <person name="Fang H."/>
            <person name="Li P."/>
            <person name="Zhou D."/>
        </authorList>
    </citation>
    <scope>NUCLEOTIDE SEQUENCE</scope>
    <source>
        <strain evidence="3">447</strain>
        <plasmid evidence="3">p447-IMP</plasmid>
    </source>
</reference>
<geneLocation type="plasmid" evidence="3">
    <name>p447-IMP</name>
</geneLocation>
<feature type="region of interest" description="Disordered" evidence="1">
    <location>
        <begin position="1"/>
        <end position="20"/>
    </location>
</feature>
<keyword evidence="3" id="KW-0614">Plasmid</keyword>
<keyword evidence="2" id="KW-0812">Transmembrane</keyword>
<evidence type="ECO:0000256" key="2">
    <source>
        <dbReference type="SAM" id="Phobius"/>
    </source>
</evidence>
<accession>A0A223DQG3</accession>
<evidence type="ECO:0000313" key="3">
    <source>
        <dbReference type="EMBL" id="ASS84928.1"/>
    </source>
</evidence>
<name>A0A223DQG3_KLEPN</name>
<keyword evidence="2" id="KW-1133">Transmembrane helix</keyword>
<keyword evidence="2" id="KW-0472">Membrane</keyword>
<protein>
    <submittedName>
        <fullName evidence="3">Uncharacterized protein</fullName>
    </submittedName>
</protein>